<dbReference type="InterPro" id="IPR027473">
    <property type="entry name" value="L-asparaginase_C"/>
</dbReference>
<evidence type="ECO:0000313" key="9">
    <source>
        <dbReference type="EMBL" id="QRN54309.1"/>
    </source>
</evidence>
<evidence type="ECO:0000256" key="1">
    <source>
        <dbReference type="ARBA" id="ARBA00010518"/>
    </source>
</evidence>
<feature type="active site" evidence="4">
    <location>
        <position position="136"/>
    </location>
</feature>
<feature type="domain" description="L-asparaginase N-terminal" evidence="7">
    <location>
        <begin position="48"/>
        <end position="239"/>
    </location>
</feature>
<dbReference type="Gene3D" id="3.40.50.1170">
    <property type="entry name" value="L-asparaginase, N-terminal domain"/>
    <property type="match status" value="1"/>
</dbReference>
<feature type="domain" description="Asparaginase/glutaminase C-terminal" evidence="8">
    <location>
        <begin position="258"/>
        <end position="369"/>
    </location>
</feature>
<dbReference type="InterPro" id="IPR027474">
    <property type="entry name" value="L-asparaginase_N"/>
</dbReference>
<evidence type="ECO:0000256" key="3">
    <source>
        <dbReference type="PROSITE-ProRule" id="PRU10099"/>
    </source>
</evidence>
<dbReference type="InterPro" id="IPR040919">
    <property type="entry name" value="Asparaginase_C"/>
</dbReference>
<name>A0ABX7GWS1_9GAMM</name>
<dbReference type="PROSITE" id="PS51732">
    <property type="entry name" value="ASN_GLN_ASE_3"/>
    <property type="match status" value="1"/>
</dbReference>
<evidence type="ECO:0000256" key="4">
    <source>
        <dbReference type="PROSITE-ProRule" id="PRU10100"/>
    </source>
</evidence>
<dbReference type="PANTHER" id="PTHR11707">
    <property type="entry name" value="L-ASPARAGINASE"/>
    <property type="match status" value="1"/>
</dbReference>
<dbReference type="EMBL" id="CP064030">
    <property type="protein sequence ID" value="QRN54309.1"/>
    <property type="molecule type" value="Genomic_DNA"/>
</dbReference>
<dbReference type="SUPFAM" id="SSF53774">
    <property type="entry name" value="Glutaminase/Asparaginase"/>
    <property type="match status" value="1"/>
</dbReference>
<dbReference type="InterPro" id="IPR020827">
    <property type="entry name" value="Asparaginase/glutaminase_AS1"/>
</dbReference>
<dbReference type="Gene3D" id="3.40.50.40">
    <property type="match status" value="1"/>
</dbReference>
<feature type="chain" id="PRO_5047073842" evidence="6">
    <location>
        <begin position="33"/>
        <end position="373"/>
    </location>
</feature>
<dbReference type="Pfam" id="PF00710">
    <property type="entry name" value="Asparaginase"/>
    <property type="match status" value="1"/>
</dbReference>
<dbReference type="RefSeq" id="WP_188797149.1">
    <property type="nucleotide sequence ID" value="NZ_BMIZ01000001.1"/>
</dbReference>
<protein>
    <submittedName>
        <fullName evidence="9">Asparaginase</fullName>
    </submittedName>
</protein>
<dbReference type="Pfam" id="PF17763">
    <property type="entry name" value="Asparaginase_C"/>
    <property type="match status" value="1"/>
</dbReference>
<dbReference type="InterPro" id="IPR006034">
    <property type="entry name" value="Asparaginase/glutaminase-like"/>
</dbReference>
<organism evidence="9 10">
    <name type="scientific">Dyella caseinilytica</name>
    <dbReference type="NCBI Taxonomy" id="1849581"/>
    <lineage>
        <taxon>Bacteria</taxon>
        <taxon>Pseudomonadati</taxon>
        <taxon>Pseudomonadota</taxon>
        <taxon>Gammaproteobacteria</taxon>
        <taxon>Lysobacterales</taxon>
        <taxon>Rhodanobacteraceae</taxon>
        <taxon>Dyella</taxon>
    </lineage>
</organism>
<dbReference type="PIRSF" id="PIRSF500176">
    <property type="entry name" value="L_ASNase"/>
    <property type="match status" value="1"/>
</dbReference>
<dbReference type="InterPro" id="IPR004550">
    <property type="entry name" value="AsnASE_II"/>
</dbReference>
<dbReference type="PANTHER" id="PTHR11707:SF28">
    <property type="entry name" value="60 KDA LYSOPHOSPHOLIPASE"/>
    <property type="match status" value="1"/>
</dbReference>
<feature type="signal peptide" evidence="6">
    <location>
        <begin position="1"/>
        <end position="32"/>
    </location>
</feature>
<dbReference type="PROSITE" id="PS00144">
    <property type="entry name" value="ASN_GLN_ASE_1"/>
    <property type="match status" value="1"/>
</dbReference>
<reference evidence="9 10" key="1">
    <citation type="submission" date="2020-10" db="EMBL/GenBank/DDBJ databases">
        <title>Phylogeny of dyella-like bacteria.</title>
        <authorList>
            <person name="Fu J."/>
        </authorList>
    </citation>
    <scope>NUCLEOTIDE SEQUENCE [LARGE SCALE GENOMIC DNA]</scope>
    <source>
        <strain evidence="9 10">DHOB09</strain>
    </source>
</reference>
<keyword evidence="2" id="KW-0378">Hydrolase</keyword>
<dbReference type="CDD" id="cd08964">
    <property type="entry name" value="L-asparaginase_II"/>
    <property type="match status" value="1"/>
</dbReference>
<comment type="similarity">
    <text evidence="1 5">Belongs to the asparaginase 1 family.</text>
</comment>
<dbReference type="SMART" id="SM00870">
    <property type="entry name" value="Asparaginase"/>
    <property type="match status" value="1"/>
</dbReference>
<gene>
    <name evidence="9" type="ORF">ISN74_02665</name>
</gene>
<evidence type="ECO:0000256" key="2">
    <source>
        <dbReference type="ARBA" id="ARBA00022801"/>
    </source>
</evidence>
<evidence type="ECO:0000259" key="7">
    <source>
        <dbReference type="Pfam" id="PF00710"/>
    </source>
</evidence>
<dbReference type="InterPro" id="IPR037152">
    <property type="entry name" value="L-asparaginase_N_sf"/>
</dbReference>
<keyword evidence="6" id="KW-0732">Signal</keyword>
<dbReference type="PRINTS" id="PR00139">
    <property type="entry name" value="ASNGLNASE"/>
</dbReference>
<feature type="active site" evidence="3">
    <location>
        <position position="57"/>
    </location>
</feature>
<dbReference type="InterPro" id="IPR027475">
    <property type="entry name" value="Asparaginase/glutaminase_AS2"/>
</dbReference>
<keyword evidence="10" id="KW-1185">Reference proteome</keyword>
<dbReference type="NCBIfam" id="TIGR00520">
    <property type="entry name" value="asnASE_II"/>
    <property type="match status" value="1"/>
</dbReference>
<dbReference type="InterPro" id="IPR036152">
    <property type="entry name" value="Asp/glu_Ase-like_sf"/>
</dbReference>
<dbReference type="PIRSF" id="PIRSF001220">
    <property type="entry name" value="L-ASNase_gatD"/>
    <property type="match status" value="1"/>
</dbReference>
<dbReference type="PROSITE" id="PS00917">
    <property type="entry name" value="ASN_GLN_ASE_2"/>
    <property type="match status" value="1"/>
</dbReference>
<evidence type="ECO:0000256" key="5">
    <source>
        <dbReference type="RuleBase" id="RU004456"/>
    </source>
</evidence>
<dbReference type="Proteomes" id="UP000663181">
    <property type="component" value="Chromosome"/>
</dbReference>
<sequence length="373" mass="39071">MKPTSLFETSRLVLGYFGLAMALAVAAVPASAQTAANTTQNAPAPAARVLVLGTGGTIAGQASTRGSGAYNAGKVSAADLIAAVPGIDKIAQISTDQVASIGSQDMNDKVWFDLVKRIQLAIRNKEADGIVITHGTDTMEETAFFLQTVLDTRIPVVLVGSMRPSTAIGADGPANLYEAVKVAASPDARGRGVLVVLDDAIHGARWVQKTNTTNVQTFESRDAGPVGYVDMGPVRFLRAASPYNGSKLKLPDAPPLPRVDIVYAHANMDGLPVEDAVKRGAKGIVLAGVGDGNTSKEAIDALQAAAKAGIVVVRSTRVGSGFVNRNVEVDDDKRGFVVSLDLNPQKARVLLQLLIANGITQPQEVQKHFDATW</sequence>
<evidence type="ECO:0000313" key="10">
    <source>
        <dbReference type="Proteomes" id="UP000663181"/>
    </source>
</evidence>
<evidence type="ECO:0000259" key="8">
    <source>
        <dbReference type="Pfam" id="PF17763"/>
    </source>
</evidence>
<proteinExistence type="inferred from homology"/>
<accession>A0ABX7GWS1</accession>
<evidence type="ECO:0000256" key="6">
    <source>
        <dbReference type="SAM" id="SignalP"/>
    </source>
</evidence>